<evidence type="ECO:0000313" key="18">
    <source>
        <dbReference type="Proteomes" id="UP000264036"/>
    </source>
</evidence>
<evidence type="ECO:0000256" key="2">
    <source>
        <dbReference type="ARBA" id="ARBA00005005"/>
    </source>
</evidence>
<dbReference type="Pfam" id="PF02737">
    <property type="entry name" value="3HCDH_N"/>
    <property type="match status" value="1"/>
</dbReference>
<name>A0A356LFP9_9BURK</name>
<dbReference type="InterPro" id="IPR006176">
    <property type="entry name" value="3-OHacyl-CoA_DH_NAD-bd"/>
</dbReference>
<dbReference type="EMBL" id="DOEK01000019">
    <property type="protein sequence ID" value="HBP29315.1"/>
    <property type="molecule type" value="Genomic_DNA"/>
</dbReference>
<dbReference type="GO" id="GO:0003857">
    <property type="term" value="F:(3S)-3-hydroxyacyl-CoA dehydrogenase (NAD+) activity"/>
    <property type="evidence" value="ECO:0007669"/>
    <property type="project" value="UniProtKB-EC"/>
</dbReference>
<keyword evidence="5" id="KW-0442">Lipid degradation</keyword>
<keyword evidence="12" id="KW-0511">Multifunctional enzyme</keyword>
<dbReference type="InterPro" id="IPR029045">
    <property type="entry name" value="ClpP/crotonase-like_dom_sf"/>
</dbReference>
<feature type="domain" description="3-hydroxyacyl-CoA dehydrogenase C-terminal" evidence="15">
    <location>
        <begin position="478"/>
        <end position="573"/>
    </location>
</feature>
<dbReference type="SUPFAM" id="SSF52096">
    <property type="entry name" value="ClpP/crotonase"/>
    <property type="match status" value="1"/>
</dbReference>
<evidence type="ECO:0000256" key="5">
    <source>
        <dbReference type="ARBA" id="ARBA00022963"/>
    </source>
</evidence>
<evidence type="ECO:0000256" key="4">
    <source>
        <dbReference type="ARBA" id="ARBA00022832"/>
    </source>
</evidence>
<protein>
    <recommendedName>
        <fullName evidence="19">3-hydroxyacyl-CoA dehydrogenase</fullName>
    </recommendedName>
</protein>
<comment type="caution">
    <text evidence="17">The sequence shown here is derived from an EMBL/GenBank/DDBJ whole genome shotgun (WGS) entry which is preliminary data.</text>
</comment>
<comment type="subcellular location">
    <subcellularLocation>
        <location evidence="1">Peroxisome</location>
    </subcellularLocation>
</comment>
<evidence type="ECO:0000256" key="6">
    <source>
        <dbReference type="ARBA" id="ARBA00023002"/>
    </source>
</evidence>
<dbReference type="InterPro" id="IPR008927">
    <property type="entry name" value="6-PGluconate_DH-like_C_sf"/>
</dbReference>
<dbReference type="GO" id="GO:0016853">
    <property type="term" value="F:isomerase activity"/>
    <property type="evidence" value="ECO:0007669"/>
    <property type="project" value="UniProtKB-KW"/>
</dbReference>
<feature type="domain" description="3-hydroxyacyl-CoA dehydrogenase NAD binding" evidence="16">
    <location>
        <begin position="298"/>
        <end position="473"/>
    </location>
</feature>
<keyword evidence="7" id="KW-0520">NAD</keyword>
<proteinExistence type="inferred from homology"/>
<evidence type="ECO:0000256" key="9">
    <source>
        <dbReference type="ARBA" id="ARBA00023140"/>
    </source>
</evidence>
<keyword evidence="9" id="KW-0576">Peroxisome</keyword>
<dbReference type="CDD" id="cd06558">
    <property type="entry name" value="crotonase-like"/>
    <property type="match status" value="1"/>
</dbReference>
<evidence type="ECO:0000256" key="12">
    <source>
        <dbReference type="ARBA" id="ARBA00023268"/>
    </source>
</evidence>
<dbReference type="InterPro" id="IPR036291">
    <property type="entry name" value="NAD(P)-bd_dom_sf"/>
</dbReference>
<dbReference type="FunFam" id="3.40.50.720:FF:000009">
    <property type="entry name" value="Fatty oxidation complex, alpha subunit"/>
    <property type="match status" value="1"/>
</dbReference>
<dbReference type="SUPFAM" id="SSF48179">
    <property type="entry name" value="6-phosphogluconate dehydrogenase C-terminal domain-like"/>
    <property type="match status" value="2"/>
</dbReference>
<organism evidence="17 18">
    <name type="scientific">Advenella kashmirensis</name>
    <dbReference type="NCBI Taxonomy" id="310575"/>
    <lineage>
        <taxon>Bacteria</taxon>
        <taxon>Pseudomonadati</taxon>
        <taxon>Pseudomonadota</taxon>
        <taxon>Betaproteobacteria</taxon>
        <taxon>Burkholderiales</taxon>
        <taxon>Alcaligenaceae</taxon>
    </lineage>
</organism>
<dbReference type="SUPFAM" id="SSF51735">
    <property type="entry name" value="NAD(P)-binding Rossmann-fold domains"/>
    <property type="match status" value="1"/>
</dbReference>
<dbReference type="PANTHER" id="PTHR23309">
    <property type="entry name" value="3-HYDROXYACYL-COA DEHYROGENASE"/>
    <property type="match status" value="1"/>
</dbReference>
<dbReference type="PANTHER" id="PTHR23309:SF51">
    <property type="entry name" value="3-HYDROXYACYL-COA DEHYDROGENASE-RELATED"/>
    <property type="match status" value="1"/>
</dbReference>
<dbReference type="UniPathway" id="UPA00659"/>
<comment type="pathway">
    <text evidence="2">Lipid metabolism; fatty acid beta-oxidation.</text>
</comment>
<dbReference type="Gene3D" id="1.10.1040.50">
    <property type="match status" value="1"/>
</dbReference>
<dbReference type="Pfam" id="PF00378">
    <property type="entry name" value="ECH_1"/>
    <property type="match status" value="1"/>
</dbReference>
<evidence type="ECO:0000256" key="8">
    <source>
        <dbReference type="ARBA" id="ARBA00023098"/>
    </source>
</evidence>
<comment type="catalytic activity">
    <reaction evidence="13">
        <text>a (3S)-3-hydroxyacyl-CoA + NAD(+) = a 3-oxoacyl-CoA + NADH + H(+)</text>
        <dbReference type="Rhea" id="RHEA:22432"/>
        <dbReference type="ChEBI" id="CHEBI:15378"/>
        <dbReference type="ChEBI" id="CHEBI:57318"/>
        <dbReference type="ChEBI" id="CHEBI:57540"/>
        <dbReference type="ChEBI" id="CHEBI:57945"/>
        <dbReference type="ChEBI" id="CHEBI:90726"/>
        <dbReference type="EC" id="1.1.1.35"/>
    </reaction>
</comment>
<evidence type="ECO:0000256" key="1">
    <source>
        <dbReference type="ARBA" id="ARBA00004275"/>
    </source>
</evidence>
<evidence type="ECO:0000313" key="17">
    <source>
        <dbReference type="EMBL" id="HBP29315.1"/>
    </source>
</evidence>
<dbReference type="GO" id="GO:0006635">
    <property type="term" value="P:fatty acid beta-oxidation"/>
    <property type="evidence" value="ECO:0007669"/>
    <property type="project" value="UniProtKB-UniPathway"/>
</dbReference>
<evidence type="ECO:0000256" key="13">
    <source>
        <dbReference type="ARBA" id="ARBA00049556"/>
    </source>
</evidence>
<evidence type="ECO:0000256" key="10">
    <source>
        <dbReference type="ARBA" id="ARBA00023235"/>
    </source>
</evidence>
<keyword evidence="10" id="KW-0413">Isomerase</keyword>
<comment type="similarity">
    <text evidence="14">Belongs to the enoyl-CoA hydratase/isomerase family.</text>
</comment>
<keyword evidence="4" id="KW-0276">Fatty acid metabolism</keyword>
<comment type="similarity">
    <text evidence="3">In the N-terminal section; belongs to the enoyl-CoA hydratase/isomerase family.</text>
</comment>
<keyword evidence="11" id="KW-0456">Lyase</keyword>
<dbReference type="InterPro" id="IPR001753">
    <property type="entry name" value="Enoyl-CoA_hydra/iso"/>
</dbReference>
<evidence type="ECO:0000256" key="7">
    <source>
        <dbReference type="ARBA" id="ARBA00023027"/>
    </source>
</evidence>
<keyword evidence="6" id="KW-0560">Oxidoreductase</keyword>
<dbReference type="InterPro" id="IPR018376">
    <property type="entry name" value="Enoyl-CoA_hyd/isom_CS"/>
</dbReference>
<reference evidence="17 18" key="1">
    <citation type="journal article" date="2018" name="Nat. Biotechnol.">
        <title>A standardized bacterial taxonomy based on genome phylogeny substantially revises the tree of life.</title>
        <authorList>
            <person name="Parks D.H."/>
            <person name="Chuvochina M."/>
            <person name="Waite D.W."/>
            <person name="Rinke C."/>
            <person name="Skarshewski A."/>
            <person name="Chaumeil P.A."/>
            <person name="Hugenholtz P."/>
        </authorList>
    </citation>
    <scope>NUCLEOTIDE SEQUENCE [LARGE SCALE GENOMIC DNA]</scope>
    <source>
        <strain evidence="17">UBA10707</strain>
    </source>
</reference>
<dbReference type="GO" id="GO:0070403">
    <property type="term" value="F:NAD+ binding"/>
    <property type="evidence" value="ECO:0007669"/>
    <property type="project" value="InterPro"/>
</dbReference>
<evidence type="ECO:0000256" key="11">
    <source>
        <dbReference type="ARBA" id="ARBA00023239"/>
    </source>
</evidence>
<evidence type="ECO:0000256" key="3">
    <source>
        <dbReference type="ARBA" id="ARBA00008750"/>
    </source>
</evidence>
<evidence type="ECO:0000256" key="14">
    <source>
        <dbReference type="RuleBase" id="RU003707"/>
    </source>
</evidence>
<dbReference type="AlphaFoldDB" id="A0A356LFP9"/>
<dbReference type="Gene3D" id="3.90.226.10">
    <property type="entry name" value="2-enoyl-CoA Hydratase, Chain A, domain 1"/>
    <property type="match status" value="1"/>
</dbReference>
<keyword evidence="8" id="KW-0443">Lipid metabolism</keyword>
<dbReference type="InterPro" id="IPR006108">
    <property type="entry name" value="3HC_DH_C"/>
</dbReference>
<sequence>MSELVTCTKDGDISIVTINNPPINASSQAVREQLKAALAQLRNAADIKAVMLCCAGRTFMAGADIREFDLPEIPAPDPNEIHALLESMQVPVVAVMHGTVLGGGLELGLACHYRVALASTEMGLPEVKLGILPGGGGTQRLPRLVGFTKALDMIVTGKSMSAANALDIGLVDTLFDGDLHAQTLEYCRSIAGSDCASRVLGRLPVELSATDKLVLEERVNKLPSTEKGGNAARAAAKSTEKAGSLPFAEGLKYERQAFIDCRNTNESKALRHVFFAEREAARIPNLPRDLGLRTIQSVGIVGAGTMGTGIAMSFANAGFPVVLQDLSPQTLSRADEIIDSTYQGSAAKNRITPEQAQHRAGLITTTEDDMQLSSCDLIIEAVFENFDIKKAIFKRLGQIAKPGAILASNTSSLDVNVLAQCSGRAADVLGMHFFSPANIMRLLEVVRCDQTAPEVLATIMHLAKRIGKVPVVSGVCFGFIGNRMLEGYLREAEFLLLEGATPGFIDKALEDYGMAMGPCRMIDMAGVDVASKVVLEQKKSGNLPDDDTYRVVVQKLHEQGRFGQKTSSGYYRYEGRTPVEDSEVLTLFSDLAQQHGITQRTDISAQEVVERCLYPLIAEGYRILEEGIAYRSGDIDTVWLHGYGFPAYRGGPMFYATTIGESNVVASMQRYAKNTGNTSGYWSVPASLSKGAN</sequence>
<accession>A0A356LFP9</accession>
<evidence type="ECO:0008006" key="19">
    <source>
        <dbReference type="Google" id="ProtNLM"/>
    </source>
</evidence>
<dbReference type="PROSITE" id="PS00166">
    <property type="entry name" value="ENOYL_COA_HYDRATASE"/>
    <property type="match status" value="1"/>
</dbReference>
<dbReference type="Gene3D" id="3.40.50.720">
    <property type="entry name" value="NAD(P)-binding Rossmann-like Domain"/>
    <property type="match status" value="1"/>
</dbReference>
<evidence type="ECO:0000259" key="16">
    <source>
        <dbReference type="Pfam" id="PF02737"/>
    </source>
</evidence>
<evidence type="ECO:0000259" key="15">
    <source>
        <dbReference type="Pfam" id="PF00725"/>
    </source>
</evidence>
<dbReference type="Proteomes" id="UP000264036">
    <property type="component" value="Unassembled WGS sequence"/>
</dbReference>
<dbReference type="FunFam" id="1.10.1040.50:FF:000006">
    <property type="entry name" value="Peroxisomal bifunctional enzyme"/>
    <property type="match status" value="1"/>
</dbReference>
<dbReference type="GO" id="GO:0004300">
    <property type="term" value="F:enoyl-CoA hydratase activity"/>
    <property type="evidence" value="ECO:0007669"/>
    <property type="project" value="UniProtKB-ARBA"/>
</dbReference>
<dbReference type="Pfam" id="PF00725">
    <property type="entry name" value="3HCDH"/>
    <property type="match status" value="1"/>
</dbReference>
<gene>
    <name evidence="17" type="ORF">DD666_07850</name>
</gene>